<sequence length="84" mass="10030">MEKYIWVLTCGGIFPCGIFKTKEQAEKVIQKYLLKGVLTRYPIDEFIYEYEMKKGDFIPKNELQKTSKFIGNFSSAYLEHYHYE</sequence>
<gene>
    <name evidence="2" type="ORF">HZY85_05970</name>
</gene>
<organism evidence="2 3">
    <name type="scientific">Gemelliphila palaticanis</name>
    <dbReference type="NCBI Taxonomy" id="81950"/>
    <lineage>
        <taxon>Bacteria</taxon>
        <taxon>Bacillati</taxon>
        <taxon>Bacillota</taxon>
        <taxon>Bacilli</taxon>
        <taxon>Bacillales</taxon>
        <taxon>Gemellaceae</taxon>
        <taxon>Gemelliphila</taxon>
    </lineage>
</organism>
<dbReference type="InterPro" id="IPR056127">
    <property type="entry name" value="DUF7710"/>
</dbReference>
<dbReference type="EMBL" id="JACBYF010000011">
    <property type="protein sequence ID" value="NYS47739.1"/>
    <property type="molecule type" value="Genomic_DNA"/>
</dbReference>
<evidence type="ECO:0000313" key="2">
    <source>
        <dbReference type="EMBL" id="NYS47739.1"/>
    </source>
</evidence>
<evidence type="ECO:0000313" key="3">
    <source>
        <dbReference type="Proteomes" id="UP000531840"/>
    </source>
</evidence>
<protein>
    <recommendedName>
        <fullName evidence="1">DUF7710 domain-containing protein</fullName>
    </recommendedName>
</protein>
<accession>A0ABX2T2Q5</accession>
<dbReference type="Proteomes" id="UP000531840">
    <property type="component" value="Unassembled WGS sequence"/>
</dbReference>
<name>A0ABX2T2Q5_9BACL</name>
<comment type="caution">
    <text evidence="2">The sequence shown here is derived from an EMBL/GenBank/DDBJ whole genome shotgun (WGS) entry which is preliminary data.</text>
</comment>
<keyword evidence="3" id="KW-1185">Reference proteome</keyword>
<dbReference type="Pfam" id="PF24819">
    <property type="entry name" value="DUF7710"/>
    <property type="match status" value="1"/>
</dbReference>
<proteinExistence type="predicted"/>
<feature type="domain" description="DUF7710" evidence="1">
    <location>
        <begin position="6"/>
        <end position="84"/>
    </location>
</feature>
<dbReference type="RefSeq" id="WP_179941524.1">
    <property type="nucleotide sequence ID" value="NZ_JACBYF010000011.1"/>
</dbReference>
<evidence type="ECO:0000259" key="1">
    <source>
        <dbReference type="Pfam" id="PF24819"/>
    </source>
</evidence>
<reference evidence="2 3" key="1">
    <citation type="submission" date="2020-07" db="EMBL/GenBank/DDBJ databases">
        <title>MOT database genomes.</title>
        <authorList>
            <person name="Joseph S."/>
            <person name="Aduse-Opoku J."/>
            <person name="Hashim A."/>
            <person name="Wade W."/>
            <person name="Curtis M."/>
        </authorList>
    </citation>
    <scope>NUCLEOTIDE SEQUENCE [LARGE SCALE GENOMIC DNA]</scope>
    <source>
        <strain evidence="2 3">CIP 106318</strain>
    </source>
</reference>